<dbReference type="AlphaFoldDB" id="A0A8S4BQB1"/>
<feature type="region of interest" description="Disordered" evidence="7">
    <location>
        <begin position="592"/>
        <end position="624"/>
    </location>
</feature>
<feature type="transmembrane region" description="Helical" evidence="8">
    <location>
        <begin position="330"/>
        <end position="349"/>
    </location>
</feature>
<gene>
    <name evidence="11" type="ORF">MMEN_LOCUS21529</name>
</gene>
<comment type="subcellular location">
    <subcellularLocation>
        <location evidence="1">Nucleus inner membrane</location>
        <topology evidence="1">Multi-pass membrane protein</topology>
    </subcellularLocation>
</comment>
<feature type="domain" description="Ima1 N-terminal" evidence="9">
    <location>
        <begin position="45"/>
        <end position="170"/>
    </location>
</feature>
<feature type="transmembrane region" description="Helical" evidence="8">
    <location>
        <begin position="629"/>
        <end position="651"/>
    </location>
</feature>
<dbReference type="Proteomes" id="UP000677803">
    <property type="component" value="Unassembled WGS sequence"/>
</dbReference>
<dbReference type="InterPro" id="IPR018617">
    <property type="entry name" value="Ima1_N"/>
</dbReference>
<accession>A0A8S4BQB1</accession>
<feature type="compositionally biased region" description="Low complexity" evidence="7">
    <location>
        <begin position="504"/>
        <end position="517"/>
    </location>
</feature>
<feature type="region of interest" description="Disordered" evidence="7">
    <location>
        <begin position="420"/>
        <end position="446"/>
    </location>
</feature>
<feature type="region of interest" description="Disordered" evidence="7">
    <location>
        <begin position="485"/>
        <end position="560"/>
    </location>
</feature>
<feature type="transmembrane region" description="Helical" evidence="8">
    <location>
        <begin position="211"/>
        <end position="233"/>
    </location>
</feature>
<evidence type="ECO:0000259" key="9">
    <source>
        <dbReference type="Pfam" id="PF09779"/>
    </source>
</evidence>
<feature type="region of interest" description="Disordered" evidence="7">
    <location>
        <begin position="241"/>
        <end position="268"/>
    </location>
</feature>
<evidence type="ECO:0000256" key="7">
    <source>
        <dbReference type="SAM" id="MobiDB-lite"/>
    </source>
</evidence>
<dbReference type="InterPro" id="IPR040041">
    <property type="entry name" value="TMEM201"/>
</dbReference>
<evidence type="ECO:0000256" key="3">
    <source>
        <dbReference type="ARBA" id="ARBA00022692"/>
    </source>
</evidence>
<feature type="transmembrane region" description="Helical" evidence="8">
    <location>
        <begin position="361"/>
        <end position="378"/>
    </location>
</feature>
<keyword evidence="4 8" id="KW-1133">Transmembrane helix</keyword>
<dbReference type="OrthoDB" id="5966927at2759"/>
<proteinExistence type="inferred from homology"/>
<dbReference type="InterPro" id="IPR018861">
    <property type="entry name" value="TMEM201_C"/>
</dbReference>
<evidence type="ECO:0000256" key="5">
    <source>
        <dbReference type="ARBA" id="ARBA00023136"/>
    </source>
</evidence>
<evidence type="ECO:0000313" key="11">
    <source>
        <dbReference type="EMBL" id="CAG6021317.1"/>
    </source>
</evidence>
<dbReference type="Pfam" id="PF10476">
    <property type="entry name" value="DUF2448"/>
    <property type="match status" value="1"/>
</dbReference>
<evidence type="ECO:0000313" key="12">
    <source>
        <dbReference type="Proteomes" id="UP000677803"/>
    </source>
</evidence>
<reference evidence="11" key="1">
    <citation type="submission" date="2021-05" db="EMBL/GenBank/DDBJ databases">
        <authorList>
            <person name="Tigano A."/>
        </authorList>
    </citation>
    <scope>NUCLEOTIDE SEQUENCE</scope>
</reference>
<organism evidence="11 12">
    <name type="scientific">Menidia menidia</name>
    <name type="common">Atlantic silverside</name>
    <dbReference type="NCBI Taxonomy" id="238744"/>
    <lineage>
        <taxon>Eukaryota</taxon>
        <taxon>Metazoa</taxon>
        <taxon>Chordata</taxon>
        <taxon>Craniata</taxon>
        <taxon>Vertebrata</taxon>
        <taxon>Euteleostomi</taxon>
        <taxon>Actinopterygii</taxon>
        <taxon>Neopterygii</taxon>
        <taxon>Teleostei</taxon>
        <taxon>Neoteleostei</taxon>
        <taxon>Acanthomorphata</taxon>
        <taxon>Ovalentaria</taxon>
        <taxon>Atherinomorphae</taxon>
        <taxon>Atheriniformes</taxon>
        <taxon>Atherinopsidae</taxon>
        <taxon>Menidiinae</taxon>
        <taxon>Menidia</taxon>
    </lineage>
</organism>
<feature type="transmembrane region" description="Helical" evidence="8">
    <location>
        <begin position="303"/>
        <end position="323"/>
    </location>
</feature>
<feature type="transmembrane region" description="Helical" evidence="8">
    <location>
        <begin position="14"/>
        <end position="32"/>
    </location>
</feature>
<dbReference type="GO" id="GO:0030473">
    <property type="term" value="P:nuclear migration along microtubule"/>
    <property type="evidence" value="ECO:0007669"/>
    <property type="project" value="TreeGrafter"/>
</dbReference>
<dbReference type="Pfam" id="PF09779">
    <property type="entry name" value="Ima1_N"/>
    <property type="match status" value="1"/>
</dbReference>
<evidence type="ECO:0000256" key="4">
    <source>
        <dbReference type="ARBA" id="ARBA00022989"/>
    </source>
</evidence>
<dbReference type="GO" id="GO:0051015">
    <property type="term" value="F:actin filament binding"/>
    <property type="evidence" value="ECO:0007669"/>
    <property type="project" value="TreeGrafter"/>
</dbReference>
<name>A0A8S4BQB1_9TELE</name>
<evidence type="ECO:0000256" key="1">
    <source>
        <dbReference type="ARBA" id="ARBA00004473"/>
    </source>
</evidence>
<evidence type="ECO:0000256" key="8">
    <source>
        <dbReference type="SAM" id="Phobius"/>
    </source>
</evidence>
<comment type="caution">
    <text evidence="11">The sequence shown here is derived from an EMBL/GenBank/DDBJ whole genome shotgun (WGS) entry which is preliminary data.</text>
</comment>
<protein>
    <submittedName>
        <fullName evidence="11">(Atlantic silverside) hypothetical protein</fullName>
    </submittedName>
</protein>
<feature type="compositionally biased region" description="Polar residues" evidence="7">
    <location>
        <begin position="606"/>
        <end position="617"/>
    </location>
</feature>
<feature type="compositionally biased region" description="Low complexity" evidence="7">
    <location>
        <begin position="546"/>
        <end position="560"/>
    </location>
</feature>
<evidence type="ECO:0000259" key="10">
    <source>
        <dbReference type="Pfam" id="PF10476"/>
    </source>
</evidence>
<evidence type="ECO:0000256" key="2">
    <source>
        <dbReference type="ARBA" id="ARBA00007600"/>
    </source>
</evidence>
<keyword evidence="5 8" id="KW-0472">Membrane</keyword>
<sequence>METFSRLLLEYPELLYSGVGATAFVTGGALIYKIATRKKPTHANVNCWFCNQNTVVPYGNRNCWDCPNCDQYNGFQENGDYNKPIPAQYMEHLNHGVSGSPPSPEPPKTLQWVNCQMLLCRKCNNNQSTKIKQLASYLPRDDENYDEEIEAYKHHLEQTYKLCRPCQTAVEYYIKYQNRQLRTVLLNHQLRRTRESNTGFVKSSPAPSSPLGVILLRILAFLVCAFLLATSFYKLPAQTVSPSEPQTLSGGVIPPRPTSPNGSHSNNGSGGAVPVWQGVLELLPDQAVENAKLVWQRGRDNQLVMVSAGLLTCLTAIFLAGPVRLRRIDAVASVLWFLILCLYLAEGYLPDAPGWMDTAKLVAVSLCCLVSFAAAAATRKPPAPRRGRYRRYLAGSAEVPPFSIQPPFLAPDPDTFIPSPPPNLSQLINRQHGPRERKASPSSLPGRLNRALCLGTIPPLTRTDSGYLFSGSKPASLYNNSPSSDYFSLKSGSRPSSPGPSPTPSVAGSVTSSSGSARQRRPLISPARLNFSTQKPRLFSPEPEPLHASPPLSPSHFSPEPASSIYSSCFHRDISPFQSQNDLSSLIRDGSVIEEEKRSSSSESSACQVGTTTQSPEGTPPPTGLGKRLLWPGLLLASLTANLLFAGLYMYRNWR</sequence>
<dbReference type="GO" id="GO:0005637">
    <property type="term" value="C:nuclear inner membrane"/>
    <property type="evidence" value="ECO:0007669"/>
    <property type="project" value="UniProtKB-SubCell"/>
</dbReference>
<dbReference type="GO" id="GO:0005521">
    <property type="term" value="F:lamin binding"/>
    <property type="evidence" value="ECO:0007669"/>
    <property type="project" value="TreeGrafter"/>
</dbReference>
<evidence type="ECO:0000256" key="6">
    <source>
        <dbReference type="ARBA" id="ARBA00023242"/>
    </source>
</evidence>
<keyword evidence="6" id="KW-0539">Nucleus</keyword>
<dbReference type="PANTHER" id="PTHR28646:SF1">
    <property type="entry name" value="TRANSMEMBRANE PROTEIN 201"/>
    <property type="match status" value="1"/>
</dbReference>
<keyword evidence="3 8" id="KW-0812">Transmembrane</keyword>
<dbReference type="PANTHER" id="PTHR28646">
    <property type="entry name" value="TRANSMEMBRANE PROTEIN 201"/>
    <property type="match status" value="1"/>
</dbReference>
<dbReference type="EMBL" id="CAJRST010041110">
    <property type="protein sequence ID" value="CAG6021317.1"/>
    <property type="molecule type" value="Genomic_DNA"/>
</dbReference>
<keyword evidence="12" id="KW-1185">Reference proteome</keyword>
<comment type="similarity">
    <text evidence="2">Belongs to the TMEM201 family.</text>
</comment>
<feature type="domain" description="Transmembrane protein 201 C-terminal" evidence="10">
    <location>
        <begin position="190"/>
        <end position="393"/>
    </location>
</feature>